<dbReference type="InterPro" id="IPR013094">
    <property type="entry name" value="AB_hydrolase_3"/>
</dbReference>
<evidence type="ECO:0000256" key="1">
    <source>
        <dbReference type="ARBA" id="ARBA00010515"/>
    </source>
</evidence>
<name>A0A7K3LUL3_9ACTN</name>
<dbReference type="GO" id="GO:0004806">
    <property type="term" value="F:triacylglycerol lipase activity"/>
    <property type="evidence" value="ECO:0007669"/>
    <property type="project" value="TreeGrafter"/>
</dbReference>
<feature type="domain" description="Alpha/beta hydrolase fold-3" evidence="5">
    <location>
        <begin position="77"/>
        <end position="278"/>
    </location>
</feature>
<keyword evidence="2 6" id="KW-0378">Hydrolase</keyword>
<evidence type="ECO:0000256" key="4">
    <source>
        <dbReference type="SAM" id="MobiDB-lite"/>
    </source>
</evidence>
<dbReference type="InterPro" id="IPR029058">
    <property type="entry name" value="AB_hydrolase_fold"/>
</dbReference>
<organism evidence="6 7">
    <name type="scientific">Gordonia desulfuricans</name>
    <dbReference type="NCBI Taxonomy" id="89051"/>
    <lineage>
        <taxon>Bacteria</taxon>
        <taxon>Bacillati</taxon>
        <taxon>Actinomycetota</taxon>
        <taxon>Actinomycetes</taxon>
        <taxon>Mycobacteriales</taxon>
        <taxon>Gordoniaceae</taxon>
        <taxon>Gordonia</taxon>
    </lineage>
</organism>
<dbReference type="PANTHER" id="PTHR48081:SF30">
    <property type="entry name" value="ACETYL-HYDROLASE LIPR-RELATED"/>
    <property type="match status" value="1"/>
</dbReference>
<dbReference type="SUPFAM" id="SSF53474">
    <property type="entry name" value="alpha/beta-Hydrolases"/>
    <property type="match status" value="1"/>
</dbReference>
<accession>A0A7K3LUL3</accession>
<dbReference type="InterPro" id="IPR050300">
    <property type="entry name" value="GDXG_lipolytic_enzyme"/>
</dbReference>
<dbReference type="PROSITE" id="PS01174">
    <property type="entry name" value="LIPASE_GDXG_SER"/>
    <property type="match status" value="1"/>
</dbReference>
<dbReference type="Proteomes" id="UP000466307">
    <property type="component" value="Unassembled WGS sequence"/>
</dbReference>
<proteinExistence type="inferred from homology"/>
<reference evidence="6 7" key="1">
    <citation type="submission" date="2020-01" db="EMBL/GenBank/DDBJ databases">
        <title>Investigation of new actinobacteria for the biodesulphurisation of diesel fuel.</title>
        <authorList>
            <person name="Athi Narayanan S.M."/>
        </authorList>
    </citation>
    <scope>NUCLEOTIDE SEQUENCE [LARGE SCALE GENOMIC DNA]</scope>
    <source>
        <strain evidence="6 7">213E</strain>
    </source>
</reference>
<evidence type="ECO:0000259" key="5">
    <source>
        <dbReference type="Pfam" id="PF07859"/>
    </source>
</evidence>
<dbReference type="PANTHER" id="PTHR48081">
    <property type="entry name" value="AB HYDROLASE SUPERFAMILY PROTEIN C4A8.06C"/>
    <property type="match status" value="1"/>
</dbReference>
<evidence type="ECO:0000256" key="2">
    <source>
        <dbReference type="ARBA" id="ARBA00022801"/>
    </source>
</evidence>
<sequence>MMAATRFNPPPVAERMLRATRPGVNRTLVALSPVPAGTTVRPVVARHRRGLVRGEWVGATGHHGHHLTLRDAGTVLYYLHGSGYVVCSPRTHRGLVARLAHRSGALAFSLDYRLGPQYRWPAAGDDAIRGYHWLLAQGIDADRIVVAGDSAGGHLALDLLADNQQTGTPQPGGMVLFSPLYDPSFDLAVAHQRAGIRDPLIDAVAAQRILRFYTGTADPDEPRMRIALEAADDLPRTLIQYGGLEVMGLDAITYHRALLAAGADTTLQRWPDQGHVFQMFPRLTPESGHAVTAAAHFIDTVGSPATLPSSPDNKKEAFHVRSRRPHVTPTDR</sequence>
<feature type="region of interest" description="Disordered" evidence="4">
    <location>
        <begin position="303"/>
        <end position="332"/>
    </location>
</feature>
<feature type="active site" evidence="3">
    <location>
        <position position="150"/>
    </location>
</feature>
<dbReference type="InterPro" id="IPR033140">
    <property type="entry name" value="Lipase_GDXG_put_SER_AS"/>
</dbReference>
<dbReference type="Gene3D" id="3.40.50.1820">
    <property type="entry name" value="alpha/beta hydrolase"/>
    <property type="match status" value="1"/>
</dbReference>
<dbReference type="EMBL" id="JAADZU010000091">
    <property type="protein sequence ID" value="NDK91963.1"/>
    <property type="molecule type" value="Genomic_DNA"/>
</dbReference>
<evidence type="ECO:0000256" key="3">
    <source>
        <dbReference type="PROSITE-ProRule" id="PRU10038"/>
    </source>
</evidence>
<evidence type="ECO:0000313" key="7">
    <source>
        <dbReference type="Proteomes" id="UP000466307"/>
    </source>
</evidence>
<dbReference type="AlphaFoldDB" id="A0A7K3LUL3"/>
<evidence type="ECO:0000313" key="6">
    <source>
        <dbReference type="EMBL" id="NDK91963.1"/>
    </source>
</evidence>
<keyword evidence="7" id="KW-1185">Reference proteome</keyword>
<dbReference type="Pfam" id="PF07859">
    <property type="entry name" value="Abhydrolase_3"/>
    <property type="match status" value="1"/>
</dbReference>
<protein>
    <submittedName>
        <fullName evidence="6">Alpha/beta hydrolase</fullName>
    </submittedName>
</protein>
<comment type="caution">
    <text evidence="6">The sequence shown here is derived from an EMBL/GenBank/DDBJ whole genome shotgun (WGS) entry which is preliminary data.</text>
</comment>
<comment type="similarity">
    <text evidence="1">Belongs to the 'GDXG' lipolytic enzyme family.</text>
</comment>
<gene>
    <name evidence="6" type="ORF">GYA93_20675</name>
</gene>